<dbReference type="EMBL" id="KZ824807">
    <property type="protein sequence ID" value="RAH80084.1"/>
    <property type="molecule type" value="Genomic_DNA"/>
</dbReference>
<feature type="non-terminal residue" evidence="1">
    <location>
        <position position="72"/>
    </location>
</feature>
<dbReference type="GeneID" id="37171117"/>
<dbReference type="OrthoDB" id="4207519at2759"/>
<dbReference type="RefSeq" id="XP_025525978.1">
    <property type="nucleotide sequence ID" value="XM_025667425.1"/>
</dbReference>
<organism evidence="1 2">
    <name type="scientific">Aspergillus japonicus CBS 114.51</name>
    <dbReference type="NCBI Taxonomy" id="1448312"/>
    <lineage>
        <taxon>Eukaryota</taxon>
        <taxon>Fungi</taxon>
        <taxon>Dikarya</taxon>
        <taxon>Ascomycota</taxon>
        <taxon>Pezizomycotina</taxon>
        <taxon>Eurotiomycetes</taxon>
        <taxon>Eurotiomycetidae</taxon>
        <taxon>Eurotiales</taxon>
        <taxon>Aspergillaceae</taxon>
        <taxon>Aspergillus</taxon>
        <taxon>Aspergillus subgen. Circumdati</taxon>
    </lineage>
</organism>
<accession>A0A8T8WWP4</accession>
<protein>
    <recommendedName>
        <fullName evidence="3">HTH psq-type domain-containing protein</fullName>
    </recommendedName>
</protein>
<feature type="non-terminal residue" evidence="1">
    <location>
        <position position="1"/>
    </location>
</feature>
<evidence type="ECO:0008006" key="3">
    <source>
        <dbReference type="Google" id="ProtNLM"/>
    </source>
</evidence>
<proteinExistence type="predicted"/>
<reference evidence="1 2" key="1">
    <citation type="submission" date="2018-02" db="EMBL/GenBank/DDBJ databases">
        <title>The genomes of Aspergillus section Nigri reveals drivers in fungal speciation.</title>
        <authorList>
            <consortium name="DOE Joint Genome Institute"/>
            <person name="Vesth T.C."/>
            <person name="Nybo J."/>
            <person name="Theobald S."/>
            <person name="Brandl J."/>
            <person name="Frisvad J.C."/>
            <person name="Nielsen K.F."/>
            <person name="Lyhne E.K."/>
            <person name="Kogle M.E."/>
            <person name="Kuo A."/>
            <person name="Riley R."/>
            <person name="Clum A."/>
            <person name="Nolan M."/>
            <person name="Lipzen A."/>
            <person name="Salamov A."/>
            <person name="Henrissat B."/>
            <person name="Wiebenga A."/>
            <person name="De vries R.P."/>
            <person name="Grigoriev I.V."/>
            <person name="Mortensen U.H."/>
            <person name="Andersen M.R."/>
            <person name="Baker S.E."/>
        </authorList>
    </citation>
    <scope>NUCLEOTIDE SEQUENCE [LARGE SCALE GENOMIC DNA]</scope>
    <source>
        <strain evidence="1 2">CBS 114.51</strain>
    </source>
</reference>
<name>A0A8T8WWP4_ASPJA</name>
<dbReference type="AlphaFoldDB" id="A0A8T8WWP4"/>
<evidence type="ECO:0000313" key="1">
    <source>
        <dbReference type="EMBL" id="RAH80084.1"/>
    </source>
</evidence>
<gene>
    <name evidence="1" type="ORF">BO86DRAFT_298007</name>
</gene>
<evidence type="ECO:0000313" key="2">
    <source>
        <dbReference type="Proteomes" id="UP000249497"/>
    </source>
</evidence>
<keyword evidence="2" id="KW-1185">Reference proteome</keyword>
<dbReference type="Proteomes" id="UP000249497">
    <property type="component" value="Unassembled WGS sequence"/>
</dbReference>
<sequence>RLNLAVKAFKSRKFATKAACAAVFNIKISTFKDYLNGIKLYTKKDTNYRKLSTIKENTLKQWLFNIAYQGLP</sequence>